<organism evidence="2 3">
    <name type="scientific">Rhizoctonia solani AG-3 Rhs1AP</name>
    <dbReference type="NCBI Taxonomy" id="1086054"/>
    <lineage>
        <taxon>Eukaryota</taxon>
        <taxon>Fungi</taxon>
        <taxon>Dikarya</taxon>
        <taxon>Basidiomycota</taxon>
        <taxon>Agaricomycotina</taxon>
        <taxon>Agaricomycetes</taxon>
        <taxon>Cantharellales</taxon>
        <taxon>Ceratobasidiaceae</taxon>
        <taxon>Rhizoctonia</taxon>
    </lineage>
</organism>
<feature type="region of interest" description="Disordered" evidence="1">
    <location>
        <begin position="23"/>
        <end position="51"/>
    </location>
</feature>
<dbReference type="Proteomes" id="UP000030108">
    <property type="component" value="Unassembled WGS sequence"/>
</dbReference>
<dbReference type="OrthoDB" id="3314052at2759"/>
<dbReference type="PANTHER" id="PTHR34409:SF1">
    <property type="entry name" value="MYB-LIKE DOMAIN-CONTAINING PROTEIN"/>
    <property type="match status" value="1"/>
</dbReference>
<feature type="region of interest" description="Disordered" evidence="1">
    <location>
        <begin position="67"/>
        <end position="125"/>
    </location>
</feature>
<dbReference type="AlphaFoldDB" id="X8J4P2"/>
<sequence length="515" mass="54896">MPPKRKAPNSPRPLDPLAHLTQAQRKALSMQARRAVPRAKQQTASTEDSLPDVAGLVSAVSKQDVHLVEEGGVEDEMEVDRSGCEDKGESEDEGEGKLEGDGGEGKEDPALGKSNKHKGRLPGSSGYTVELEQRLVKAVRTYLPRTEVGWRKVATQFNSRAPKHHQRSWESLKSKYGRMIKQRKPTGDGKGSAIHDAVLEIEGLRAAQEETVTLEDDPWPESDAPTSGRPQGSFKKAHVKSKPTPARVPAPAPFARSKGNQPKLHPKVLEDEIIELSSDSDVVIIPQTPPKRKTNRSSVTYHAEKVPEATAVKGPPSKRHKTAQKTAESLMTILEHSQSQNGSSDAAGIAKVQLFGRDRTIERISTEVATVTEKCHQLERQIDGVAMVMTMYGIPVPPAAAEGNAGPALAISLAGFLQTRAPPTASAAAVLAASVTAPTTAPTTARATAIASSTPLKGDEAAALISLGSHNDLPNQLGDPAFYEYTEQVPSASAGASGSNLSVAEKDKLPIYLGE</sequence>
<feature type="region of interest" description="Disordered" evidence="1">
    <location>
        <begin position="212"/>
        <end position="264"/>
    </location>
</feature>
<name>X8J4P2_9AGAM</name>
<evidence type="ECO:0000256" key="1">
    <source>
        <dbReference type="SAM" id="MobiDB-lite"/>
    </source>
</evidence>
<dbReference type="EMBL" id="JATN01000322">
    <property type="protein sequence ID" value="EUC56499.1"/>
    <property type="molecule type" value="Genomic_DNA"/>
</dbReference>
<reference evidence="3" key="1">
    <citation type="journal article" date="2014" name="Genome Announc.">
        <title>Draft genome sequence of the plant-pathogenic soil fungus Rhizoctonia solani anastomosis group 3 strain Rhs1AP.</title>
        <authorList>
            <person name="Cubeta M.A."/>
            <person name="Thomas E."/>
            <person name="Dean R.A."/>
            <person name="Jabaji S."/>
            <person name="Neate S.M."/>
            <person name="Tavantzis S."/>
            <person name="Toda T."/>
            <person name="Vilgalys R."/>
            <person name="Bharathan N."/>
            <person name="Fedorova-Abrams N."/>
            <person name="Pakala S.B."/>
            <person name="Pakala S.M."/>
            <person name="Zafar N."/>
            <person name="Joardar V."/>
            <person name="Losada L."/>
            <person name="Nierman W.C."/>
        </authorList>
    </citation>
    <scope>NUCLEOTIDE SEQUENCE [LARGE SCALE GENOMIC DNA]</scope>
    <source>
        <strain evidence="3">AG-3</strain>
    </source>
</reference>
<evidence type="ECO:0008006" key="4">
    <source>
        <dbReference type="Google" id="ProtNLM"/>
    </source>
</evidence>
<evidence type="ECO:0000313" key="3">
    <source>
        <dbReference type="Proteomes" id="UP000030108"/>
    </source>
</evidence>
<proteinExistence type="predicted"/>
<comment type="caution">
    <text evidence="2">The sequence shown here is derived from an EMBL/GenBank/DDBJ whole genome shotgun (WGS) entry which is preliminary data.</text>
</comment>
<gene>
    <name evidence="2" type="ORF">RSOL_181260</name>
</gene>
<feature type="compositionally biased region" description="Basic and acidic residues" evidence="1">
    <location>
        <begin position="95"/>
        <end position="110"/>
    </location>
</feature>
<dbReference type="PANTHER" id="PTHR34409">
    <property type="entry name" value="SET DOMAIN-CONTAINING PROTEIN"/>
    <property type="match status" value="1"/>
</dbReference>
<evidence type="ECO:0000313" key="2">
    <source>
        <dbReference type="EMBL" id="EUC56499.1"/>
    </source>
</evidence>
<protein>
    <recommendedName>
        <fullName evidence="4">Myb-like domain-containing protein</fullName>
    </recommendedName>
</protein>
<accession>X8J4P2</accession>